<organism evidence="1 2">
    <name type="scientific">Pyxidicoccus fallax</name>
    <dbReference type="NCBI Taxonomy" id="394095"/>
    <lineage>
        <taxon>Bacteria</taxon>
        <taxon>Pseudomonadati</taxon>
        <taxon>Myxococcota</taxon>
        <taxon>Myxococcia</taxon>
        <taxon>Myxococcales</taxon>
        <taxon>Cystobacterineae</taxon>
        <taxon>Myxococcaceae</taxon>
        <taxon>Pyxidicoccus</taxon>
    </lineage>
</organism>
<name>A0A848LEY6_9BACT</name>
<evidence type="ECO:0000313" key="1">
    <source>
        <dbReference type="EMBL" id="NMO17337.1"/>
    </source>
</evidence>
<dbReference type="Proteomes" id="UP000518300">
    <property type="component" value="Unassembled WGS sequence"/>
</dbReference>
<comment type="caution">
    <text evidence="1">The sequence shown here is derived from an EMBL/GenBank/DDBJ whole genome shotgun (WGS) entry which is preliminary data.</text>
</comment>
<protein>
    <submittedName>
        <fullName evidence="1">Uncharacterized protein</fullName>
    </submittedName>
</protein>
<keyword evidence="2" id="KW-1185">Reference proteome</keyword>
<gene>
    <name evidence="1" type="ORF">HG543_21100</name>
</gene>
<dbReference type="EMBL" id="JABBJJ010000095">
    <property type="protein sequence ID" value="NMO17337.1"/>
    <property type="molecule type" value="Genomic_DNA"/>
</dbReference>
<proteinExistence type="predicted"/>
<sequence length="124" mass="13826">MPANKSLKDVPATDPVGDALQAAAAQAAQRWGPHLLRAQEREAIKTAASRGDHWLAQLLERQARGRYVENRLSEQFLELRWNKKGVDAIDPVTGCRYEVLSGTDSNLALHGQRMAGELFRMITF</sequence>
<dbReference type="AlphaFoldDB" id="A0A848LEY6"/>
<accession>A0A848LEY6</accession>
<evidence type="ECO:0000313" key="2">
    <source>
        <dbReference type="Proteomes" id="UP000518300"/>
    </source>
</evidence>
<reference evidence="1 2" key="1">
    <citation type="submission" date="2020-04" db="EMBL/GenBank/DDBJ databases">
        <title>Draft genome of Pyxidicoccus fallax type strain.</title>
        <authorList>
            <person name="Whitworth D.E."/>
        </authorList>
    </citation>
    <scope>NUCLEOTIDE SEQUENCE [LARGE SCALE GENOMIC DNA]</scope>
    <source>
        <strain evidence="1 2">DSM 14698</strain>
    </source>
</reference>